<protein>
    <submittedName>
        <fullName evidence="4">RNA-dependent RNA polymerase</fullName>
    </submittedName>
</protein>
<keyword evidence="3" id="KW-0548">Nucleotidyltransferase</keyword>
<organism evidence="4">
    <name type="scientific">Ulva mitovirus 1</name>
    <dbReference type="NCBI Taxonomy" id="3051528"/>
    <lineage>
        <taxon>Viruses</taxon>
        <taxon>Riboviria</taxon>
        <taxon>Orthornavirae</taxon>
        <taxon>Lenarviricota</taxon>
        <taxon>Howeltoviricetes</taxon>
        <taxon>Cryppavirales</taxon>
        <taxon>Mitoviridae</taxon>
        <taxon>Mitovirus</taxon>
    </lineage>
</organism>
<proteinExistence type="predicted"/>
<dbReference type="EMBL" id="OP924596">
    <property type="protein sequence ID" value="WIR83944.1"/>
    <property type="molecule type" value="Genomic_RNA"/>
</dbReference>
<dbReference type="PANTHER" id="PTHR34456:SF13">
    <property type="entry name" value="REVERSE TRANSCRIPTASE DOMAIN-CONTAINING PROTEIN"/>
    <property type="match status" value="1"/>
</dbReference>
<dbReference type="Pfam" id="PF05919">
    <property type="entry name" value="Mitovir_RNA_pol"/>
    <property type="match status" value="1"/>
</dbReference>
<accession>A0A9Y1YTG2</accession>
<keyword evidence="1 4" id="KW-0696">RNA-directed RNA polymerase</keyword>
<name>A0A9Y1YTG2_9VIRU</name>
<dbReference type="InterPro" id="IPR043502">
    <property type="entry name" value="DNA/RNA_pol_sf"/>
</dbReference>
<evidence type="ECO:0000256" key="3">
    <source>
        <dbReference type="ARBA" id="ARBA00022695"/>
    </source>
</evidence>
<dbReference type="SUPFAM" id="SSF56672">
    <property type="entry name" value="DNA/RNA polymerases"/>
    <property type="match status" value="1"/>
</dbReference>
<dbReference type="GO" id="GO:0003968">
    <property type="term" value="F:RNA-directed RNA polymerase activity"/>
    <property type="evidence" value="ECO:0007669"/>
    <property type="project" value="UniProtKB-KW"/>
</dbReference>
<dbReference type="PANTHER" id="PTHR34456">
    <property type="entry name" value="MITOVIRUS RNA-DEPENDENT RNA POLYMERASE"/>
    <property type="match status" value="1"/>
</dbReference>
<evidence type="ECO:0000256" key="2">
    <source>
        <dbReference type="ARBA" id="ARBA00022679"/>
    </source>
</evidence>
<reference evidence="4" key="1">
    <citation type="submission" date="2022-11" db="EMBL/GenBank/DDBJ databases">
        <authorList>
            <person name="van der Loos L.M."/>
            <person name="Zell R."/>
            <person name="De Coninck L."/>
            <person name="Lequime S."/>
            <person name="Willems A."/>
            <person name="De Clerck O."/>
            <person name="Matthijnssens J."/>
        </authorList>
    </citation>
    <scope>NUCLEOTIDE SEQUENCE</scope>
    <source>
        <strain evidence="4">NODE_A2966_ARC2</strain>
    </source>
</reference>
<evidence type="ECO:0000256" key="1">
    <source>
        <dbReference type="ARBA" id="ARBA00022484"/>
    </source>
</evidence>
<sequence>MTKSNLNPGKGFKLPRILLTDTIRCQTGLDVRQEATKYFRLVDSMKKNIGTRQTVLRLKALNHIFLNFALKQPIPQYSHISVTKGGCPKSLRFLKRLTETPQGLQAAFSLLGYYRGIIAPGQPDFSSITDKGKEIPTALINDIVEGIDPKFGFAPRYLAPPKLLFRSKSGPNGQATVTCMRDFQALSPELLESMTVIANKQNGEDFSELLEFAQEDILVVPGSIHSKLAIKREGGGKDRVFAIVDYWTQCTLKPLHSQIAKILKTIPQDCTYNQGKGVVEMKKWSRESNDNLHSIDLKSFTDRFPRVLQSRILKRLTDDGEYSEAWDCLMSKRTFRYKKETYTWAVGQPLGAYSSWPIAALSHHIVVQFCARSVGVEPTYYLLGDDIVIKGDLLANEYRRVIALLDVEISETKSIVSPDTVEFAKRLFHKGYEISPAPIKMIQALVKDPLLIKEASDHCYERSSNNESFSDLRHSAINAFGWVTGKRKELLILCSNPINGTSFTEATRGASPTTVGANSWPLLKQETAMKAYLITKLSYLVRQYNKLMKSHAIMRADLDQLELPGMAPANRNEHPVYVSLDILTKDIERQANSLSLLLAGKRELDRDSLKEFFATSLEPITRNHKTIARHSAKLLLETYELCNNLSHYSRATGRPLGNIRPDEVINLIRVFKNPTK</sequence>
<dbReference type="InterPro" id="IPR008686">
    <property type="entry name" value="RNA_pol_mitovir"/>
</dbReference>
<evidence type="ECO:0000313" key="4">
    <source>
        <dbReference type="EMBL" id="WIR83944.1"/>
    </source>
</evidence>
<keyword evidence="2" id="KW-0808">Transferase</keyword>